<reference evidence="1" key="1">
    <citation type="submission" date="2023-08" db="EMBL/GenBank/DDBJ databases">
        <authorList>
            <person name="Chen Y."/>
            <person name="Shah S."/>
            <person name="Dougan E. K."/>
            <person name="Thang M."/>
            <person name="Chan C."/>
        </authorList>
    </citation>
    <scope>NUCLEOTIDE SEQUENCE</scope>
</reference>
<protein>
    <submittedName>
        <fullName evidence="1">Uncharacterized protein</fullName>
    </submittedName>
</protein>
<evidence type="ECO:0000313" key="2">
    <source>
        <dbReference type="Proteomes" id="UP001178507"/>
    </source>
</evidence>
<gene>
    <name evidence="1" type="ORF">EVOR1521_LOCUS24080</name>
</gene>
<evidence type="ECO:0000313" key="1">
    <source>
        <dbReference type="EMBL" id="CAJ1400798.1"/>
    </source>
</evidence>
<dbReference type="AlphaFoldDB" id="A0AA36J973"/>
<dbReference type="Proteomes" id="UP001178507">
    <property type="component" value="Unassembled WGS sequence"/>
</dbReference>
<dbReference type="EMBL" id="CAUJNA010003386">
    <property type="protein sequence ID" value="CAJ1400798.1"/>
    <property type="molecule type" value="Genomic_DNA"/>
</dbReference>
<organism evidence="1 2">
    <name type="scientific">Effrenium voratum</name>
    <dbReference type="NCBI Taxonomy" id="2562239"/>
    <lineage>
        <taxon>Eukaryota</taxon>
        <taxon>Sar</taxon>
        <taxon>Alveolata</taxon>
        <taxon>Dinophyceae</taxon>
        <taxon>Suessiales</taxon>
        <taxon>Symbiodiniaceae</taxon>
        <taxon>Effrenium</taxon>
    </lineage>
</organism>
<proteinExistence type="predicted"/>
<comment type="caution">
    <text evidence="1">The sequence shown here is derived from an EMBL/GenBank/DDBJ whole genome shotgun (WGS) entry which is preliminary data.</text>
</comment>
<sequence length="145" mass="17082">MANLFEQKLKDFEMRALTLQDFQDACIVAQLDRMRARMKAHRQNLVGCAFHIDNFIRHLALGREELRRRAVSRFQLKLTTSFCADLWTSLQQWVERRSQDEPMICCETFLKMADAIQTFQAYEMDFLANIFERVDRLRKGEVAGG</sequence>
<name>A0AA36J973_9DINO</name>
<accession>A0AA36J973</accession>
<keyword evidence="2" id="KW-1185">Reference proteome</keyword>